<evidence type="ECO:0000256" key="2">
    <source>
        <dbReference type="ARBA" id="ARBA00008034"/>
    </source>
</evidence>
<gene>
    <name evidence="11" type="ORF">SAMN05421640_1159</name>
</gene>
<feature type="transmembrane region" description="Helical" evidence="9">
    <location>
        <begin position="205"/>
        <end position="225"/>
    </location>
</feature>
<name>A0A239H609_EKHLU</name>
<dbReference type="SUPFAM" id="SSF47979">
    <property type="entry name" value="Iron-dependent repressor protein, dimerization domain"/>
    <property type="match status" value="1"/>
</dbReference>
<dbReference type="GO" id="GO:0010043">
    <property type="term" value="P:response to zinc ion"/>
    <property type="evidence" value="ECO:0007669"/>
    <property type="project" value="TreeGrafter"/>
</dbReference>
<dbReference type="InterPro" id="IPR036388">
    <property type="entry name" value="WH-like_DNA-bd_sf"/>
</dbReference>
<keyword evidence="3 8" id="KW-0813">Transport</keyword>
<comment type="similarity">
    <text evidence="2 8">Belongs to the ABC-3 integral membrane protein family.</text>
</comment>
<dbReference type="PANTHER" id="PTHR30477:SF3">
    <property type="entry name" value="METAL TRANSPORT SYSTEM MEMBRANE PROTEIN CT_069-RELATED"/>
    <property type="match status" value="1"/>
</dbReference>
<comment type="subcellular location">
    <subcellularLocation>
        <location evidence="1 8">Cell membrane</location>
        <topology evidence="1 8">Multi-pass membrane protein</topology>
    </subcellularLocation>
</comment>
<evidence type="ECO:0000313" key="11">
    <source>
        <dbReference type="EMBL" id="SNS76827.1"/>
    </source>
</evidence>
<keyword evidence="7 9" id="KW-0472">Membrane</keyword>
<feature type="domain" description="Iron dependent repressor metal binding and dimerisation" evidence="10">
    <location>
        <begin position="359"/>
        <end position="428"/>
    </location>
</feature>
<dbReference type="GO" id="GO:0003700">
    <property type="term" value="F:DNA-binding transcription factor activity"/>
    <property type="evidence" value="ECO:0007669"/>
    <property type="project" value="InterPro"/>
</dbReference>
<dbReference type="InterPro" id="IPR036421">
    <property type="entry name" value="Fe_dep_repressor_sf"/>
</dbReference>
<protein>
    <submittedName>
        <fullName evidence="11">Manganese/zinc/iron transport system permease protein</fullName>
    </submittedName>
</protein>
<evidence type="ECO:0000256" key="6">
    <source>
        <dbReference type="ARBA" id="ARBA00022989"/>
    </source>
</evidence>
<dbReference type="SMART" id="SM00529">
    <property type="entry name" value="HTH_DTXR"/>
    <property type="match status" value="1"/>
</dbReference>
<dbReference type="GO" id="GO:0046983">
    <property type="term" value="F:protein dimerization activity"/>
    <property type="evidence" value="ECO:0007669"/>
    <property type="project" value="InterPro"/>
</dbReference>
<dbReference type="GO" id="GO:0071281">
    <property type="term" value="P:cellular response to iron ion"/>
    <property type="evidence" value="ECO:0007669"/>
    <property type="project" value="UniProtKB-ARBA"/>
</dbReference>
<dbReference type="Gene3D" id="1.10.10.10">
    <property type="entry name" value="Winged helix-like DNA-binding domain superfamily/Winged helix DNA-binding domain"/>
    <property type="match status" value="1"/>
</dbReference>
<dbReference type="FunFam" id="1.10.3470.10:FF:000003">
    <property type="entry name" value="Iron ABC transporter permease SitD"/>
    <property type="match status" value="1"/>
</dbReference>
<feature type="transmembrane region" description="Helical" evidence="9">
    <location>
        <begin position="102"/>
        <end position="119"/>
    </location>
</feature>
<dbReference type="Gene3D" id="1.10.3470.10">
    <property type="entry name" value="ABC transporter involved in vitamin B12 uptake, BtuC"/>
    <property type="match status" value="1"/>
</dbReference>
<dbReference type="PANTHER" id="PTHR30477">
    <property type="entry name" value="ABC-TRANSPORTER METAL-BINDING PROTEIN"/>
    <property type="match status" value="1"/>
</dbReference>
<evidence type="ECO:0000313" key="12">
    <source>
        <dbReference type="Proteomes" id="UP000198393"/>
    </source>
</evidence>
<dbReference type="InterPro" id="IPR001626">
    <property type="entry name" value="ABC_TroCD"/>
</dbReference>
<feature type="transmembrane region" description="Helical" evidence="9">
    <location>
        <begin position="69"/>
        <end position="90"/>
    </location>
</feature>
<feature type="transmembrane region" description="Helical" evidence="9">
    <location>
        <begin position="146"/>
        <end position="164"/>
    </location>
</feature>
<dbReference type="AlphaFoldDB" id="A0A239H609"/>
<feature type="transmembrane region" description="Helical" evidence="9">
    <location>
        <begin position="232"/>
        <end position="254"/>
    </location>
</feature>
<dbReference type="SUPFAM" id="SSF81345">
    <property type="entry name" value="ABC transporter involved in vitamin B12 uptake, BtuC"/>
    <property type="match status" value="1"/>
</dbReference>
<keyword evidence="5 8" id="KW-0812">Transmembrane</keyword>
<sequence>METLIEFFSFKYPNIKYVVFGTILLSISSAVVGCFTFIKKKSLVGDVISHAVLPGICISFMVSGSKDPFLLIIGAFISGWISILVMDAIIRNTKIKEDAATGLSLSVFFGIGILLMTYIQHSGNAAQSGLDTFLFGKAAALVGKDLMAFSIIAVIVLLTVFFFYKEFKLISFDQQFAKVIGLPIRRLEMVLTSITVLAVVTGIQAVGVVLMAAMLITPAAAARFWTDRLSRMILMASIFGAFSGISGAFISYSAPSMPTGPWMVMVLSIIALISFFFAPRKGIVIRQWRRFSIQRQLLEENLLKAFYRIGENSGEHFNRVAVDDIQLIRNFSPAQLAKGLRKLRVNGYVQRANGSWYLTNEGFEKGKRITRLHRLWELYLTKYLRIAPDHVHEDADTIEHVITPELEARLVKLLEYPTEDPHLSEIPK</sequence>
<evidence type="ECO:0000256" key="9">
    <source>
        <dbReference type="SAM" id="Phobius"/>
    </source>
</evidence>
<reference evidence="11 12" key="1">
    <citation type="submission" date="2017-06" db="EMBL/GenBank/DDBJ databases">
        <authorList>
            <person name="Kim H.J."/>
            <person name="Triplett B.A."/>
        </authorList>
    </citation>
    <scope>NUCLEOTIDE SEQUENCE [LARGE SCALE GENOMIC DNA]</scope>
    <source>
        <strain evidence="11 12">DSM 19307</strain>
    </source>
</reference>
<dbReference type="GO" id="GO:0046914">
    <property type="term" value="F:transition metal ion binding"/>
    <property type="evidence" value="ECO:0007669"/>
    <property type="project" value="InterPro"/>
</dbReference>
<dbReference type="EMBL" id="FZPD01000002">
    <property type="protein sequence ID" value="SNS76827.1"/>
    <property type="molecule type" value="Genomic_DNA"/>
</dbReference>
<feature type="transmembrane region" description="Helical" evidence="9">
    <location>
        <begin position="43"/>
        <end position="63"/>
    </location>
</feature>
<dbReference type="InterPro" id="IPR001367">
    <property type="entry name" value="Fe_dep_repressor"/>
</dbReference>
<feature type="transmembrane region" description="Helical" evidence="9">
    <location>
        <begin position="260"/>
        <end position="279"/>
    </location>
</feature>
<dbReference type="InterPro" id="IPR037294">
    <property type="entry name" value="ABC_BtuC-like"/>
</dbReference>
<proteinExistence type="inferred from homology"/>
<keyword evidence="6 9" id="KW-1133">Transmembrane helix</keyword>
<keyword evidence="12" id="KW-1185">Reference proteome</keyword>
<dbReference type="Proteomes" id="UP000198393">
    <property type="component" value="Unassembled WGS sequence"/>
</dbReference>
<evidence type="ECO:0000256" key="7">
    <source>
        <dbReference type="ARBA" id="ARBA00023136"/>
    </source>
</evidence>
<dbReference type="Pfam" id="PF00950">
    <property type="entry name" value="ABC-3"/>
    <property type="match status" value="1"/>
</dbReference>
<organism evidence="11 12">
    <name type="scientific">Ekhidna lutea</name>
    <dbReference type="NCBI Taxonomy" id="447679"/>
    <lineage>
        <taxon>Bacteria</taxon>
        <taxon>Pseudomonadati</taxon>
        <taxon>Bacteroidota</taxon>
        <taxon>Cytophagia</taxon>
        <taxon>Cytophagales</taxon>
        <taxon>Reichenbachiellaceae</taxon>
        <taxon>Ekhidna</taxon>
    </lineage>
</organism>
<feature type="transmembrane region" description="Helical" evidence="9">
    <location>
        <begin position="17"/>
        <end position="38"/>
    </location>
</feature>
<dbReference type="GO" id="GO:0055085">
    <property type="term" value="P:transmembrane transport"/>
    <property type="evidence" value="ECO:0007669"/>
    <property type="project" value="InterPro"/>
</dbReference>
<dbReference type="OrthoDB" id="9788905at2"/>
<keyword evidence="4" id="KW-1003">Cell membrane</keyword>
<dbReference type="Pfam" id="PF02742">
    <property type="entry name" value="Fe_dep_repr_C"/>
    <property type="match status" value="1"/>
</dbReference>
<dbReference type="GO" id="GO:0043190">
    <property type="term" value="C:ATP-binding cassette (ABC) transporter complex"/>
    <property type="evidence" value="ECO:0007669"/>
    <property type="project" value="InterPro"/>
</dbReference>
<evidence type="ECO:0000256" key="5">
    <source>
        <dbReference type="ARBA" id="ARBA00022692"/>
    </source>
</evidence>
<evidence type="ECO:0000256" key="3">
    <source>
        <dbReference type="ARBA" id="ARBA00022448"/>
    </source>
</evidence>
<evidence type="ECO:0000256" key="1">
    <source>
        <dbReference type="ARBA" id="ARBA00004651"/>
    </source>
</evidence>
<dbReference type="InterPro" id="IPR022689">
    <property type="entry name" value="Iron_dep_repressor"/>
</dbReference>
<accession>A0A239H609</accession>
<evidence type="ECO:0000256" key="4">
    <source>
        <dbReference type="ARBA" id="ARBA00022475"/>
    </source>
</evidence>
<evidence type="ECO:0000259" key="10">
    <source>
        <dbReference type="Pfam" id="PF02742"/>
    </source>
</evidence>
<dbReference type="RefSeq" id="WP_089355916.1">
    <property type="nucleotide sequence ID" value="NZ_FZPD01000002.1"/>
</dbReference>
<dbReference type="CDD" id="cd06550">
    <property type="entry name" value="TM_ABC_iron-siderophores_like"/>
    <property type="match status" value="1"/>
</dbReference>
<evidence type="ECO:0000256" key="8">
    <source>
        <dbReference type="RuleBase" id="RU003943"/>
    </source>
</evidence>